<accession>A0AAE3V8G2</accession>
<reference evidence="6" key="1">
    <citation type="submission" date="2023-07" db="EMBL/GenBank/DDBJ databases">
        <title>Genomic Encyclopedia of Type Strains, Phase IV (KMG-IV): sequencing the most valuable type-strain genomes for metagenomic binning, comparative biology and taxonomic classification.</title>
        <authorList>
            <person name="Goeker M."/>
        </authorList>
    </citation>
    <scope>NUCLEOTIDE SEQUENCE</scope>
    <source>
        <strain evidence="6">DSM 19659</strain>
    </source>
</reference>
<dbReference type="SUPFAM" id="SSF52540">
    <property type="entry name" value="P-loop containing nucleoside triphosphate hydrolases"/>
    <property type="match status" value="1"/>
</dbReference>
<keyword evidence="6" id="KW-0449">Lipoprotein</keyword>
<organism evidence="6 7">
    <name type="scientific">Moryella indoligenes</name>
    <dbReference type="NCBI Taxonomy" id="371674"/>
    <lineage>
        <taxon>Bacteria</taxon>
        <taxon>Bacillati</taxon>
        <taxon>Bacillota</taxon>
        <taxon>Clostridia</taxon>
        <taxon>Lachnospirales</taxon>
        <taxon>Lachnospiraceae</taxon>
        <taxon>Moryella</taxon>
    </lineage>
</organism>
<dbReference type="Pfam" id="PF00005">
    <property type="entry name" value="ABC_tran"/>
    <property type="match status" value="1"/>
</dbReference>
<comment type="similarity">
    <text evidence="1">Belongs to the ABC transporter superfamily.</text>
</comment>
<evidence type="ECO:0000256" key="2">
    <source>
        <dbReference type="ARBA" id="ARBA00022448"/>
    </source>
</evidence>
<dbReference type="GO" id="GO:0005524">
    <property type="term" value="F:ATP binding"/>
    <property type="evidence" value="ECO:0007669"/>
    <property type="project" value="UniProtKB-KW"/>
</dbReference>
<gene>
    <name evidence="6" type="ORF">J2S20_000298</name>
</gene>
<sequence length="323" mass="36148">MTIAELRKRYPFTDNFFLANGLSVEHAGALTLHEYLTQLDDTEKAELGVSLSEIEKNFDEYLRQMLDFLGEEKYFQGITILPGHDKSGAPEHFSSLELHPSDVISIVGPTGSGKSRLLADIEWMAHGDTPTGRRILVNGEELSTEKRFSGGEKLVAQLSQNMNFVMDLTVGEYIDLHAKSRLVNPDEKRERIIEDANRLSGESFQLDSYITALSGGQSRALMISDTANLSKSPIVLIDEIENAGIDRQEAVKLLMARDKIVLMATHDPLLALMADKRIVISNGGISRIIESSEEEHCVLDRLQELDSYINEMRCKLRRGEKLV</sequence>
<protein>
    <submittedName>
        <fullName evidence="6">ABC-type lipoprotein export system ATPase subunit</fullName>
    </submittedName>
</protein>
<dbReference type="InterPro" id="IPR027417">
    <property type="entry name" value="P-loop_NTPase"/>
</dbReference>
<dbReference type="PANTHER" id="PTHR43117">
    <property type="entry name" value="OSMOPROTECTANT IMPORT ATP-BINDING PROTEIN OSMV"/>
    <property type="match status" value="1"/>
</dbReference>
<evidence type="ECO:0000259" key="5">
    <source>
        <dbReference type="PROSITE" id="PS50893"/>
    </source>
</evidence>
<evidence type="ECO:0000256" key="4">
    <source>
        <dbReference type="ARBA" id="ARBA00022840"/>
    </source>
</evidence>
<keyword evidence="3" id="KW-0547">Nucleotide-binding</keyword>
<name>A0AAE3V8G2_9FIRM</name>
<dbReference type="AlphaFoldDB" id="A0AAE3V8G2"/>
<dbReference type="InterPro" id="IPR003439">
    <property type="entry name" value="ABC_transporter-like_ATP-bd"/>
</dbReference>
<evidence type="ECO:0000256" key="1">
    <source>
        <dbReference type="ARBA" id="ARBA00005417"/>
    </source>
</evidence>
<proteinExistence type="inferred from homology"/>
<keyword evidence="7" id="KW-1185">Reference proteome</keyword>
<evidence type="ECO:0000313" key="7">
    <source>
        <dbReference type="Proteomes" id="UP001241537"/>
    </source>
</evidence>
<dbReference type="InterPro" id="IPR003593">
    <property type="entry name" value="AAA+_ATPase"/>
</dbReference>
<dbReference type="RefSeq" id="WP_106612972.1">
    <property type="nucleotide sequence ID" value="NZ_JAUSTO010000002.1"/>
</dbReference>
<comment type="caution">
    <text evidence="6">The sequence shown here is derived from an EMBL/GenBank/DDBJ whole genome shotgun (WGS) entry which is preliminary data.</text>
</comment>
<dbReference type="PROSITE" id="PS00211">
    <property type="entry name" value="ABC_TRANSPORTER_1"/>
    <property type="match status" value="1"/>
</dbReference>
<keyword evidence="2" id="KW-0813">Transport</keyword>
<dbReference type="SMART" id="SM00382">
    <property type="entry name" value="AAA"/>
    <property type="match status" value="1"/>
</dbReference>
<dbReference type="Proteomes" id="UP001241537">
    <property type="component" value="Unassembled WGS sequence"/>
</dbReference>
<keyword evidence="4" id="KW-0067">ATP-binding</keyword>
<feature type="domain" description="ABC transporter" evidence="5">
    <location>
        <begin position="75"/>
        <end position="308"/>
    </location>
</feature>
<dbReference type="PROSITE" id="PS50893">
    <property type="entry name" value="ABC_TRANSPORTER_2"/>
    <property type="match status" value="1"/>
</dbReference>
<evidence type="ECO:0000313" key="6">
    <source>
        <dbReference type="EMBL" id="MDQ0151618.1"/>
    </source>
</evidence>
<dbReference type="InterPro" id="IPR017871">
    <property type="entry name" value="ABC_transporter-like_CS"/>
</dbReference>
<dbReference type="Gene3D" id="3.40.50.300">
    <property type="entry name" value="P-loop containing nucleotide triphosphate hydrolases"/>
    <property type="match status" value="1"/>
</dbReference>
<dbReference type="EMBL" id="JAUSTO010000002">
    <property type="protein sequence ID" value="MDQ0151618.1"/>
    <property type="molecule type" value="Genomic_DNA"/>
</dbReference>
<evidence type="ECO:0000256" key="3">
    <source>
        <dbReference type="ARBA" id="ARBA00022741"/>
    </source>
</evidence>
<dbReference type="GO" id="GO:0016887">
    <property type="term" value="F:ATP hydrolysis activity"/>
    <property type="evidence" value="ECO:0007669"/>
    <property type="project" value="InterPro"/>
</dbReference>
<dbReference type="PANTHER" id="PTHR43117:SF4">
    <property type="entry name" value="OSMOPROTECTANT IMPORT ATP-BINDING PROTEIN OSMV"/>
    <property type="match status" value="1"/>
</dbReference>